<organism evidence="2 3">
    <name type="scientific">Tanacetum coccineum</name>
    <dbReference type="NCBI Taxonomy" id="301880"/>
    <lineage>
        <taxon>Eukaryota</taxon>
        <taxon>Viridiplantae</taxon>
        <taxon>Streptophyta</taxon>
        <taxon>Embryophyta</taxon>
        <taxon>Tracheophyta</taxon>
        <taxon>Spermatophyta</taxon>
        <taxon>Magnoliopsida</taxon>
        <taxon>eudicotyledons</taxon>
        <taxon>Gunneridae</taxon>
        <taxon>Pentapetalae</taxon>
        <taxon>asterids</taxon>
        <taxon>campanulids</taxon>
        <taxon>Asterales</taxon>
        <taxon>Asteraceae</taxon>
        <taxon>Asteroideae</taxon>
        <taxon>Anthemideae</taxon>
        <taxon>Anthemidinae</taxon>
        <taxon>Tanacetum</taxon>
    </lineage>
</organism>
<sequence>MLGQALPAGNSRRAKKRGDREEEIQNSHSTPWIVHTDSSFICNSFRVGNVGCWWNETFSLFFRFTTGIRNLRIHPDEKMGFERLANRNCMECPTPARAFRSTNPLFQGHLYEREGRFDLESLGLTRSSTPVNDAMGEKFFFVIFHQCGPVEIGGEWQSLVDLPLNESRSSQRSGLGSGIPSLVGAFGSKVIKCGAGSSLSTSSASREGDRGDPDFRSLLYGGRSLSYQECFGEAREDGLDREAMLIPLLYR</sequence>
<evidence type="ECO:0000313" key="2">
    <source>
        <dbReference type="EMBL" id="GJT96679.1"/>
    </source>
</evidence>
<evidence type="ECO:0000313" key="3">
    <source>
        <dbReference type="Proteomes" id="UP001151760"/>
    </source>
</evidence>
<protein>
    <submittedName>
        <fullName evidence="2">Uncharacterized protein</fullName>
    </submittedName>
</protein>
<dbReference type="EMBL" id="BQNB010020503">
    <property type="protein sequence ID" value="GJT96679.1"/>
    <property type="molecule type" value="Genomic_DNA"/>
</dbReference>
<name>A0ABQ5IAE8_9ASTR</name>
<keyword evidence="3" id="KW-1185">Reference proteome</keyword>
<accession>A0ABQ5IAE8</accession>
<gene>
    <name evidence="2" type="ORF">Tco_1092197</name>
</gene>
<proteinExistence type="predicted"/>
<comment type="caution">
    <text evidence="2">The sequence shown here is derived from an EMBL/GenBank/DDBJ whole genome shotgun (WGS) entry which is preliminary data.</text>
</comment>
<dbReference type="Proteomes" id="UP001151760">
    <property type="component" value="Unassembled WGS sequence"/>
</dbReference>
<feature type="region of interest" description="Disordered" evidence="1">
    <location>
        <begin position="1"/>
        <end position="28"/>
    </location>
</feature>
<reference evidence="2" key="2">
    <citation type="submission" date="2022-01" db="EMBL/GenBank/DDBJ databases">
        <authorList>
            <person name="Yamashiro T."/>
            <person name="Shiraishi A."/>
            <person name="Satake H."/>
            <person name="Nakayama K."/>
        </authorList>
    </citation>
    <scope>NUCLEOTIDE SEQUENCE</scope>
</reference>
<reference evidence="2" key="1">
    <citation type="journal article" date="2022" name="Int. J. Mol. Sci.">
        <title>Draft Genome of Tanacetum Coccineum: Genomic Comparison of Closely Related Tanacetum-Family Plants.</title>
        <authorList>
            <person name="Yamashiro T."/>
            <person name="Shiraishi A."/>
            <person name="Nakayama K."/>
            <person name="Satake H."/>
        </authorList>
    </citation>
    <scope>NUCLEOTIDE SEQUENCE</scope>
</reference>
<evidence type="ECO:0000256" key="1">
    <source>
        <dbReference type="SAM" id="MobiDB-lite"/>
    </source>
</evidence>